<accession>W1NQR7</accession>
<dbReference type="HOGENOM" id="CLU_1779946_0_0_1"/>
<reference evidence="2" key="1">
    <citation type="journal article" date="2013" name="Science">
        <title>The Amborella genome and the evolution of flowering plants.</title>
        <authorList>
            <consortium name="Amborella Genome Project"/>
        </authorList>
    </citation>
    <scope>NUCLEOTIDE SEQUENCE [LARGE SCALE GENOMIC DNA]</scope>
</reference>
<keyword evidence="2" id="KW-1185">Reference proteome</keyword>
<evidence type="ECO:0000313" key="2">
    <source>
        <dbReference type="Proteomes" id="UP000017836"/>
    </source>
</evidence>
<gene>
    <name evidence="1" type="ORF">AMTR_s00118p00065230</name>
</gene>
<dbReference type="AlphaFoldDB" id="W1NQR7"/>
<organism evidence="1 2">
    <name type="scientific">Amborella trichopoda</name>
    <dbReference type="NCBI Taxonomy" id="13333"/>
    <lineage>
        <taxon>Eukaryota</taxon>
        <taxon>Viridiplantae</taxon>
        <taxon>Streptophyta</taxon>
        <taxon>Embryophyta</taxon>
        <taxon>Tracheophyta</taxon>
        <taxon>Spermatophyta</taxon>
        <taxon>Magnoliopsida</taxon>
        <taxon>Amborellales</taxon>
        <taxon>Amborellaceae</taxon>
        <taxon>Amborella</taxon>
    </lineage>
</organism>
<sequence length="146" mass="15741">MHVGESSSEHKASHLMTLVLESGAPLPNAQPCVSVGPMALTSSIPDVGDLTVRHMIRASLQGLRECAPLDLKRGIEAFRVCMAILEAVHPEGEISVQLRQLLEALMCWGSAAFLSGTAMSQVLDAHIASFQEKLTRECTSLRSCEE</sequence>
<protein>
    <submittedName>
        <fullName evidence="1">Uncharacterized protein</fullName>
    </submittedName>
</protein>
<dbReference type="Proteomes" id="UP000017836">
    <property type="component" value="Unassembled WGS sequence"/>
</dbReference>
<name>W1NQR7_AMBTC</name>
<dbReference type="Gramene" id="ERM97828">
    <property type="protein sequence ID" value="ERM97828"/>
    <property type="gene ID" value="AMTR_s00118p00065230"/>
</dbReference>
<proteinExistence type="predicted"/>
<evidence type="ECO:0000313" key="1">
    <source>
        <dbReference type="EMBL" id="ERM97828.1"/>
    </source>
</evidence>
<dbReference type="EMBL" id="KI395787">
    <property type="protein sequence ID" value="ERM97828.1"/>
    <property type="molecule type" value="Genomic_DNA"/>
</dbReference>